<dbReference type="PRINTS" id="PR00845">
    <property type="entry name" value="GLHYDRLASE52"/>
</dbReference>
<comment type="caution">
    <text evidence="1">The sequence shown here is derived from an EMBL/GenBank/DDBJ whole genome shotgun (WGS) entry which is preliminary data.</text>
</comment>
<protein>
    <recommendedName>
        <fullName evidence="3">Beta-xylosidase</fullName>
    </recommendedName>
</protein>
<name>A0A150NZI1_SORCE</name>
<dbReference type="AlphaFoldDB" id="A0A150NZI1"/>
<dbReference type="Gene3D" id="1.50.10.10">
    <property type="match status" value="1"/>
</dbReference>
<reference evidence="1 2" key="1">
    <citation type="submission" date="2014-02" db="EMBL/GenBank/DDBJ databases">
        <title>The small core and large imbalanced accessory genome model reveals a collaborative survival strategy of Sorangium cellulosum strains in nature.</title>
        <authorList>
            <person name="Han K."/>
            <person name="Peng R."/>
            <person name="Blom J."/>
            <person name="Li Y.-Z."/>
        </authorList>
    </citation>
    <scope>NUCLEOTIDE SEQUENCE [LARGE SCALE GENOMIC DNA]</scope>
    <source>
        <strain evidence="1 2">So0157-18</strain>
    </source>
</reference>
<dbReference type="Proteomes" id="UP000075604">
    <property type="component" value="Unassembled WGS sequence"/>
</dbReference>
<sequence>MTSSYNVQHAPVGAFASFTLGSFNRRGGFASQVGRPGESNLYIGYREGDGDFLCLPYFESQRGPDVPFGVTLNNDTRMRRVFGDKDIRRELGWASDTIRAGRLTLAIYSPFGPIPDPRTAPPAEVAARSCPALIARLELDNTGSDKPLTGLFALDAPSLRDLETESDGRLVGVAHGRRWGFACRPEPGLRAFQAFTPEHAFDGSADRLFRLGKTGGLVVEVPAGQKREVWIALGFHDAGVITTGVEARYAYTRYFRRLEDVLSSALDRREALVREAAQRDAELAQSALGPAQKWLLAQATHGYFGSTEWLDTALDDASPPAPLWVVNEGEYEMMNTFDLAIDHLFFELRYAPWAVRNILDLYVDRYSYRDQVKRPGAGGELLPGGVSFTHDMGVGNHFSPAGDSSYERPNLDAICFSFMTHEQLTNWICCAGVYVARTGDKGFLERHRGLFAELLASLLHRDAPEPGARTGVMALDSSRCGTGAEITTYDSLDHSLGRARGNLYLAGKTWASYVVLAHLLERCGDAPLAAEAKAAGRKAARAIVSAFHEPSGYIPALLDGSSTSAIIPAIEGLLYPHVMGLLDEAEHGELVRVLRRHLHAILKPGLCLFPEGGWKLSSSSDNSWASKIALCQHIARAILKADLPDPDRHEEAHVRWQIEGSGYWAYSDQMQRGVPVGSRYYPRGVTAILWLDEPAAGAGPKAEAQA</sequence>
<dbReference type="GO" id="GO:0005975">
    <property type="term" value="P:carbohydrate metabolic process"/>
    <property type="evidence" value="ECO:0007669"/>
    <property type="project" value="InterPro"/>
</dbReference>
<gene>
    <name evidence="1" type="ORF">BE04_26645</name>
</gene>
<accession>A0A150NZI1</accession>
<evidence type="ECO:0008006" key="3">
    <source>
        <dbReference type="Google" id="ProtNLM"/>
    </source>
</evidence>
<dbReference type="EMBL" id="JELX01004487">
    <property type="protein sequence ID" value="KYF47648.1"/>
    <property type="molecule type" value="Genomic_DNA"/>
</dbReference>
<dbReference type="GO" id="GO:0009044">
    <property type="term" value="F:xylan 1,4-beta-xylosidase activity"/>
    <property type="evidence" value="ECO:0007669"/>
    <property type="project" value="InterPro"/>
</dbReference>
<dbReference type="InterPro" id="IPR008928">
    <property type="entry name" value="6-hairpin_glycosidase_sf"/>
</dbReference>
<dbReference type="SUPFAM" id="SSF48208">
    <property type="entry name" value="Six-hairpin glycosidases"/>
    <property type="match status" value="1"/>
</dbReference>
<dbReference type="Pfam" id="PF03512">
    <property type="entry name" value="Glyco_hydro_52"/>
    <property type="match status" value="1"/>
</dbReference>
<dbReference type="InterPro" id="IPR000852">
    <property type="entry name" value="Glyco_hydro_52"/>
</dbReference>
<proteinExistence type="predicted"/>
<organism evidence="1 2">
    <name type="scientific">Sorangium cellulosum</name>
    <name type="common">Polyangium cellulosum</name>
    <dbReference type="NCBI Taxonomy" id="56"/>
    <lineage>
        <taxon>Bacteria</taxon>
        <taxon>Pseudomonadati</taxon>
        <taxon>Myxococcota</taxon>
        <taxon>Polyangia</taxon>
        <taxon>Polyangiales</taxon>
        <taxon>Polyangiaceae</taxon>
        <taxon>Sorangium</taxon>
    </lineage>
</organism>
<dbReference type="InterPro" id="IPR012341">
    <property type="entry name" value="6hp_glycosidase-like_sf"/>
</dbReference>
<evidence type="ECO:0000313" key="2">
    <source>
        <dbReference type="Proteomes" id="UP000075604"/>
    </source>
</evidence>
<evidence type="ECO:0000313" key="1">
    <source>
        <dbReference type="EMBL" id="KYF47648.1"/>
    </source>
</evidence>